<proteinExistence type="inferred from homology"/>
<gene>
    <name evidence="5" type="primary">LOC127364706</name>
</gene>
<dbReference type="Proteomes" id="UP000694389">
    <property type="component" value="Unassembled WGS sequence"/>
</dbReference>
<keyword evidence="6" id="KW-1185">Reference proteome</keyword>
<keyword evidence="2" id="KW-0547">Nucleotide-binding</keyword>
<evidence type="ECO:0000313" key="6">
    <source>
        <dbReference type="Proteomes" id="UP000694389"/>
    </source>
</evidence>
<evidence type="ECO:0000256" key="1">
    <source>
        <dbReference type="ARBA" id="ARBA00008535"/>
    </source>
</evidence>
<evidence type="ECO:0000313" key="5">
    <source>
        <dbReference type="Ensembl" id="ENSDLAP00005010778.2"/>
    </source>
</evidence>
<sequence>MDVVTSKRIILLGKTGAGKSSLANTIFGEELFTINNSPKSGTSECQAKTKSVNERSITLIDAPGFFYAERSKEYSKPEIVRCITECAPGPHAFLIVLKVDKFTDHEQAVITKICQYFSEDALKYAVVVFTHGDQLPEGMQIQEFVHQNKNLSDLVKKCGGRCHVVDNKYWKNNEEDAYRNNQFQVAELLNTLDKMTEANQGKCYTNEMLQAVQREIQREKECIRQSSGNMSLEEIRNNAKMSVYDMLMIRSAGFATGALLGALLGVADMVKHFQDLSQILIGEGQKVASAALSGVVYSGAIGYNAAEGAETPVQAMQKATNAVWNQSGFSADQNNK</sequence>
<dbReference type="Ensembl" id="ENSDLAT00005011797.2">
    <property type="protein sequence ID" value="ENSDLAP00005010778.2"/>
    <property type="gene ID" value="ENSDLAG00005005583.2"/>
</dbReference>
<dbReference type="RefSeq" id="XP_051258467.1">
    <property type="nucleotide sequence ID" value="XM_051402507.1"/>
</dbReference>
<dbReference type="InterPro" id="IPR006703">
    <property type="entry name" value="G_AIG1"/>
</dbReference>
<dbReference type="InterPro" id="IPR045058">
    <property type="entry name" value="GIMA/IAN/Toc"/>
</dbReference>
<reference evidence="5" key="1">
    <citation type="submission" date="2025-08" db="UniProtKB">
        <authorList>
            <consortium name="Ensembl"/>
        </authorList>
    </citation>
    <scope>IDENTIFICATION</scope>
</reference>
<dbReference type="InterPro" id="IPR027417">
    <property type="entry name" value="P-loop_NTPase"/>
</dbReference>
<comment type="similarity">
    <text evidence="1">Belongs to the TRAFAC class TrmE-Era-EngA-EngB-Septin-like GTPase superfamily. AIG1/Toc34/Toc159-like paraseptin GTPase family. IAN subfamily.</text>
</comment>
<dbReference type="GeneTree" id="ENSGT01150000286992"/>
<dbReference type="Pfam" id="PF04548">
    <property type="entry name" value="AIG1"/>
    <property type="match status" value="1"/>
</dbReference>
<dbReference type="OMA" id="MDNKYWN"/>
<dbReference type="AlphaFoldDB" id="A0A8C4E0Q3"/>
<dbReference type="GO" id="GO:0005525">
    <property type="term" value="F:GTP binding"/>
    <property type="evidence" value="ECO:0007669"/>
    <property type="project" value="UniProtKB-KW"/>
</dbReference>
<reference evidence="5" key="2">
    <citation type="submission" date="2025-09" db="UniProtKB">
        <authorList>
            <consortium name="Ensembl"/>
        </authorList>
    </citation>
    <scope>IDENTIFICATION</scope>
</reference>
<dbReference type="PROSITE" id="PS51720">
    <property type="entry name" value="G_AIG1"/>
    <property type="match status" value="1"/>
</dbReference>
<dbReference type="Gene3D" id="3.40.50.300">
    <property type="entry name" value="P-loop containing nucleotide triphosphate hydrolases"/>
    <property type="match status" value="1"/>
</dbReference>
<dbReference type="PANTHER" id="PTHR10903:SF62">
    <property type="entry name" value="GTPASE IMAP FAMILY MEMBER 4-LIKE-RELATED"/>
    <property type="match status" value="1"/>
</dbReference>
<evidence type="ECO:0000256" key="2">
    <source>
        <dbReference type="ARBA" id="ARBA00022741"/>
    </source>
</evidence>
<dbReference type="FunFam" id="3.40.50.300:FF:000366">
    <property type="entry name" value="GTPase, IMAP family member 2"/>
    <property type="match status" value="1"/>
</dbReference>
<keyword evidence="3" id="KW-0342">GTP-binding</keyword>
<organism evidence="5 6">
    <name type="scientific">Dicentrarchus labrax</name>
    <name type="common">European seabass</name>
    <name type="synonym">Morone labrax</name>
    <dbReference type="NCBI Taxonomy" id="13489"/>
    <lineage>
        <taxon>Eukaryota</taxon>
        <taxon>Metazoa</taxon>
        <taxon>Chordata</taxon>
        <taxon>Craniata</taxon>
        <taxon>Vertebrata</taxon>
        <taxon>Euteleostomi</taxon>
        <taxon>Actinopterygii</taxon>
        <taxon>Neopterygii</taxon>
        <taxon>Teleostei</taxon>
        <taxon>Neoteleostei</taxon>
        <taxon>Acanthomorphata</taxon>
        <taxon>Eupercaria</taxon>
        <taxon>Moronidae</taxon>
        <taxon>Dicentrarchus</taxon>
    </lineage>
</organism>
<dbReference type="CDD" id="cd01852">
    <property type="entry name" value="AIG1"/>
    <property type="match status" value="1"/>
</dbReference>
<dbReference type="GeneID" id="127364706"/>
<dbReference type="SUPFAM" id="SSF52540">
    <property type="entry name" value="P-loop containing nucleoside triphosphate hydrolases"/>
    <property type="match status" value="1"/>
</dbReference>
<feature type="domain" description="AIG1-type G" evidence="4">
    <location>
        <begin position="4"/>
        <end position="213"/>
    </location>
</feature>
<accession>A0A8C4E0Q3</accession>
<protein>
    <recommendedName>
        <fullName evidence="4">AIG1-type G domain-containing protein</fullName>
    </recommendedName>
</protein>
<dbReference type="PANTHER" id="PTHR10903">
    <property type="entry name" value="GTPASE, IMAP FAMILY MEMBER-RELATED"/>
    <property type="match status" value="1"/>
</dbReference>
<evidence type="ECO:0000256" key="3">
    <source>
        <dbReference type="ARBA" id="ARBA00023134"/>
    </source>
</evidence>
<name>A0A8C4E0Q3_DICLA</name>
<dbReference type="OrthoDB" id="425923at2759"/>
<evidence type="ECO:0000259" key="4">
    <source>
        <dbReference type="PROSITE" id="PS51720"/>
    </source>
</evidence>